<proteinExistence type="predicted"/>
<evidence type="ECO:0000313" key="1">
    <source>
        <dbReference type="EMBL" id="CAG8765780.1"/>
    </source>
</evidence>
<dbReference type="OrthoDB" id="2341968at2759"/>
<protein>
    <submittedName>
        <fullName evidence="1">27910_t:CDS:1</fullName>
    </submittedName>
</protein>
<accession>A0A9N9J659</accession>
<dbReference type="Proteomes" id="UP000789405">
    <property type="component" value="Unassembled WGS sequence"/>
</dbReference>
<evidence type="ECO:0000313" key="2">
    <source>
        <dbReference type="Proteomes" id="UP000789405"/>
    </source>
</evidence>
<dbReference type="AlphaFoldDB" id="A0A9N9J659"/>
<name>A0A9N9J659_9GLOM</name>
<gene>
    <name evidence="1" type="ORF">DERYTH_LOCUS18225</name>
</gene>
<dbReference type="EMBL" id="CAJVPY010018186">
    <property type="protein sequence ID" value="CAG8765780.1"/>
    <property type="molecule type" value="Genomic_DNA"/>
</dbReference>
<sequence length="245" mass="28275">MGMPGGPAVRLIKFAKECKDKKLKAFSTYPYRSLKEVLAKYGLASEGTEIIPLFTPQIYEVQDDNKHLELCMADIKLRLQKDATKKKFSMRPVYEIIGDESSGRVNYAIKEFDELICITEDKVQQKLTESFAQNIKQLESSFQTNKRKRKRDEDYFDYLYGAVTSARDWHFLLYSPGEILQASKAPFSIEFVEEALVENSEEYQTLRKGVKKVLGIIISLLEDRACVGDKSDRKRAKIEEYHSKK</sequence>
<comment type="caution">
    <text evidence="1">The sequence shown here is derived from an EMBL/GenBank/DDBJ whole genome shotgun (WGS) entry which is preliminary data.</text>
</comment>
<organism evidence="1 2">
    <name type="scientific">Dentiscutata erythropus</name>
    <dbReference type="NCBI Taxonomy" id="1348616"/>
    <lineage>
        <taxon>Eukaryota</taxon>
        <taxon>Fungi</taxon>
        <taxon>Fungi incertae sedis</taxon>
        <taxon>Mucoromycota</taxon>
        <taxon>Glomeromycotina</taxon>
        <taxon>Glomeromycetes</taxon>
        <taxon>Diversisporales</taxon>
        <taxon>Gigasporaceae</taxon>
        <taxon>Dentiscutata</taxon>
    </lineage>
</organism>
<keyword evidence="2" id="KW-1185">Reference proteome</keyword>
<reference evidence="1" key="1">
    <citation type="submission" date="2021-06" db="EMBL/GenBank/DDBJ databases">
        <authorList>
            <person name="Kallberg Y."/>
            <person name="Tangrot J."/>
            <person name="Rosling A."/>
        </authorList>
    </citation>
    <scope>NUCLEOTIDE SEQUENCE</scope>
    <source>
        <strain evidence="1">MA453B</strain>
    </source>
</reference>